<reference evidence="1 2" key="1">
    <citation type="journal article" date="2011" name="J. Bacteriol.">
        <title>Genome sequence of Methyloversatilis universalis FAM5T, a methylotrophic representative of the order Rhodocyclales.</title>
        <authorList>
            <person name="Kittichotirat W."/>
            <person name="Good N.M."/>
            <person name="Hall R."/>
            <person name="Bringel F."/>
            <person name="Lajus A."/>
            <person name="Medigue C."/>
            <person name="Smalley N.E."/>
            <person name="Beck D."/>
            <person name="Bumgarner R."/>
            <person name="Vuilleumier S."/>
            <person name="Kalyuzhnaya M.G."/>
        </authorList>
    </citation>
    <scope>NUCLEOTIDE SEQUENCE [LARGE SCALE GENOMIC DNA]</scope>
    <source>
        <strain evidence="2">ATCC BAA-1314 / JCM 13912 / FAM5</strain>
    </source>
</reference>
<evidence type="ECO:0000313" key="1">
    <source>
        <dbReference type="EMBL" id="EGK73343.1"/>
    </source>
</evidence>
<dbReference type="STRING" id="1000565.METUNv1_00521"/>
<gene>
    <name evidence="1" type="ORF">METUNv1_00521</name>
</gene>
<organism evidence="1 2">
    <name type="scientific">Methyloversatilis universalis (strain ATCC BAA-1314 / DSM 25237 / JCM 13912 / CCUG 52030 / FAM5)</name>
    <dbReference type="NCBI Taxonomy" id="1000565"/>
    <lineage>
        <taxon>Bacteria</taxon>
        <taxon>Pseudomonadati</taxon>
        <taxon>Pseudomonadota</taxon>
        <taxon>Betaproteobacteria</taxon>
        <taxon>Nitrosomonadales</taxon>
        <taxon>Sterolibacteriaceae</taxon>
        <taxon>Methyloversatilis</taxon>
    </lineage>
</organism>
<name>F5R885_METUF</name>
<evidence type="ECO:0000313" key="2">
    <source>
        <dbReference type="Proteomes" id="UP000005019"/>
    </source>
</evidence>
<keyword evidence="2" id="KW-1185">Reference proteome</keyword>
<proteinExistence type="predicted"/>
<protein>
    <submittedName>
        <fullName evidence="1">Uncharacterized protein</fullName>
    </submittedName>
</protein>
<dbReference type="RefSeq" id="WP_008058527.1">
    <property type="nucleotide sequence ID" value="NZ_AFHG01000029.1"/>
</dbReference>
<accession>F5R885</accession>
<dbReference type="Proteomes" id="UP000005019">
    <property type="component" value="Unassembled WGS sequence"/>
</dbReference>
<dbReference type="AlphaFoldDB" id="F5R885"/>
<comment type="caution">
    <text evidence="1">The sequence shown here is derived from an EMBL/GenBank/DDBJ whole genome shotgun (WGS) entry which is preliminary data.</text>
</comment>
<sequence length="79" mass="8676">MPEAAPTTSITLDELLLIAHEANSAAPGDSSQARNDRARSFFARLFVLLPDEAAVQLARAMNYPHLVKIAERLRDEVMA</sequence>
<dbReference type="EMBL" id="AFHG01000029">
    <property type="protein sequence ID" value="EGK73343.1"/>
    <property type="molecule type" value="Genomic_DNA"/>
</dbReference>